<gene>
    <name evidence="1" type="ORF">L1987_21070</name>
</gene>
<accession>A0ACB9ITK6</accession>
<dbReference type="Proteomes" id="UP001056120">
    <property type="component" value="Linkage Group LG07"/>
</dbReference>
<organism evidence="1 2">
    <name type="scientific">Smallanthus sonchifolius</name>
    <dbReference type="NCBI Taxonomy" id="185202"/>
    <lineage>
        <taxon>Eukaryota</taxon>
        <taxon>Viridiplantae</taxon>
        <taxon>Streptophyta</taxon>
        <taxon>Embryophyta</taxon>
        <taxon>Tracheophyta</taxon>
        <taxon>Spermatophyta</taxon>
        <taxon>Magnoliopsida</taxon>
        <taxon>eudicotyledons</taxon>
        <taxon>Gunneridae</taxon>
        <taxon>Pentapetalae</taxon>
        <taxon>asterids</taxon>
        <taxon>campanulids</taxon>
        <taxon>Asterales</taxon>
        <taxon>Asteraceae</taxon>
        <taxon>Asteroideae</taxon>
        <taxon>Heliantheae alliance</taxon>
        <taxon>Millerieae</taxon>
        <taxon>Smallanthus</taxon>
    </lineage>
</organism>
<name>A0ACB9ITK6_9ASTR</name>
<sequence length="83" mass="9083">MRALLPYDYLDFLAEERVERGGLGSKVLRESLCALAEASSEPCRRSVELYQTLTAPFTASLRRSASGDSVAADDCRLPLTGCR</sequence>
<dbReference type="EMBL" id="CM042024">
    <property type="protein sequence ID" value="KAI3811349.1"/>
    <property type="molecule type" value="Genomic_DNA"/>
</dbReference>
<keyword evidence="2" id="KW-1185">Reference proteome</keyword>
<reference evidence="1 2" key="2">
    <citation type="journal article" date="2022" name="Mol. Ecol. Resour.">
        <title>The genomes of chicory, endive, great burdock and yacon provide insights into Asteraceae paleo-polyploidization history and plant inulin production.</title>
        <authorList>
            <person name="Fan W."/>
            <person name="Wang S."/>
            <person name="Wang H."/>
            <person name="Wang A."/>
            <person name="Jiang F."/>
            <person name="Liu H."/>
            <person name="Zhao H."/>
            <person name="Xu D."/>
            <person name="Zhang Y."/>
        </authorList>
    </citation>
    <scope>NUCLEOTIDE SEQUENCE [LARGE SCALE GENOMIC DNA]</scope>
    <source>
        <strain evidence="2">cv. Yunnan</strain>
        <tissue evidence="1">Leaves</tissue>
    </source>
</reference>
<evidence type="ECO:0000313" key="2">
    <source>
        <dbReference type="Proteomes" id="UP001056120"/>
    </source>
</evidence>
<protein>
    <submittedName>
        <fullName evidence="1">Uncharacterized protein</fullName>
    </submittedName>
</protein>
<comment type="caution">
    <text evidence="1">The sequence shown here is derived from an EMBL/GenBank/DDBJ whole genome shotgun (WGS) entry which is preliminary data.</text>
</comment>
<evidence type="ECO:0000313" key="1">
    <source>
        <dbReference type="EMBL" id="KAI3811349.1"/>
    </source>
</evidence>
<reference evidence="2" key="1">
    <citation type="journal article" date="2022" name="Mol. Ecol. Resour.">
        <title>The genomes of chicory, endive, great burdock and yacon provide insights into Asteraceae palaeo-polyploidization history and plant inulin production.</title>
        <authorList>
            <person name="Fan W."/>
            <person name="Wang S."/>
            <person name="Wang H."/>
            <person name="Wang A."/>
            <person name="Jiang F."/>
            <person name="Liu H."/>
            <person name="Zhao H."/>
            <person name="Xu D."/>
            <person name="Zhang Y."/>
        </authorList>
    </citation>
    <scope>NUCLEOTIDE SEQUENCE [LARGE SCALE GENOMIC DNA]</scope>
    <source>
        <strain evidence="2">cv. Yunnan</strain>
    </source>
</reference>
<proteinExistence type="predicted"/>